<keyword evidence="1" id="KW-0812">Transmembrane</keyword>
<feature type="transmembrane region" description="Helical" evidence="1">
    <location>
        <begin position="48"/>
        <end position="66"/>
    </location>
</feature>
<feature type="transmembrane region" description="Helical" evidence="1">
    <location>
        <begin position="73"/>
        <end position="91"/>
    </location>
</feature>
<keyword evidence="1" id="KW-0472">Membrane</keyword>
<feature type="transmembrane region" description="Helical" evidence="1">
    <location>
        <begin position="21"/>
        <end position="42"/>
    </location>
</feature>
<evidence type="ECO:0000256" key="1">
    <source>
        <dbReference type="SAM" id="Phobius"/>
    </source>
</evidence>
<evidence type="ECO:0000313" key="3">
    <source>
        <dbReference type="Proteomes" id="UP000545507"/>
    </source>
</evidence>
<dbReference type="EMBL" id="VYGV01000027">
    <property type="protein sequence ID" value="NWF48475.1"/>
    <property type="molecule type" value="Genomic_DNA"/>
</dbReference>
<accession>A0A7Y8H0X4</accession>
<dbReference type="AlphaFoldDB" id="A0A7Y8H0X4"/>
<sequence>MPAALHTPSSPTSPAVSFTRWLAVGSLLGLIVLCLAWELWLAPLRPGGSWLVLKVLPLTLPLAGLLKNRMYTYRWLSLLVWVYFTEGAVRATSDSGLSAALAGIEVLLCVLLFVACALHVRIRQRAAGQEAVAADKARHAAATGAAADPVNTTSTTRP</sequence>
<dbReference type="InterPro" id="IPR018643">
    <property type="entry name" value="DUF2069_membrane"/>
</dbReference>
<reference evidence="2 3" key="1">
    <citation type="submission" date="2019-09" db="EMBL/GenBank/DDBJ databases">
        <title>Hydrogenophaga aromatica sp. nov., isolated from a para-xylene-degrading enrichment culture.</title>
        <authorList>
            <person name="Tancsics A."/>
            <person name="Banerjee S."/>
        </authorList>
    </citation>
    <scope>NUCLEOTIDE SEQUENCE [LARGE SCALE GENOMIC DNA]</scope>
    <source>
        <strain evidence="2 3">D2P1</strain>
    </source>
</reference>
<organism evidence="2 3">
    <name type="scientific">Hydrogenophaga aromaticivorans</name>
    <dbReference type="NCBI Taxonomy" id="2610898"/>
    <lineage>
        <taxon>Bacteria</taxon>
        <taxon>Pseudomonadati</taxon>
        <taxon>Pseudomonadota</taxon>
        <taxon>Betaproteobacteria</taxon>
        <taxon>Burkholderiales</taxon>
        <taxon>Comamonadaceae</taxon>
        <taxon>Hydrogenophaga</taxon>
    </lineage>
</organism>
<evidence type="ECO:0000313" key="2">
    <source>
        <dbReference type="EMBL" id="NWF48475.1"/>
    </source>
</evidence>
<protein>
    <submittedName>
        <fullName evidence="2">DUF2069 domain-containing protein</fullName>
    </submittedName>
</protein>
<dbReference type="RefSeq" id="WP_177139134.1">
    <property type="nucleotide sequence ID" value="NZ_VYGV01000027.1"/>
</dbReference>
<feature type="transmembrane region" description="Helical" evidence="1">
    <location>
        <begin position="97"/>
        <end position="120"/>
    </location>
</feature>
<comment type="caution">
    <text evidence="2">The sequence shown here is derived from an EMBL/GenBank/DDBJ whole genome shotgun (WGS) entry which is preliminary data.</text>
</comment>
<keyword evidence="3" id="KW-1185">Reference proteome</keyword>
<gene>
    <name evidence="2" type="ORF">F3K02_24930</name>
</gene>
<dbReference type="Proteomes" id="UP000545507">
    <property type="component" value="Unassembled WGS sequence"/>
</dbReference>
<name>A0A7Y8H0X4_9BURK</name>
<keyword evidence="1" id="KW-1133">Transmembrane helix</keyword>
<proteinExistence type="predicted"/>
<dbReference type="Pfam" id="PF09842">
    <property type="entry name" value="DUF2069"/>
    <property type="match status" value="1"/>
</dbReference>